<dbReference type="SUPFAM" id="SSF57850">
    <property type="entry name" value="RING/U-box"/>
    <property type="match status" value="1"/>
</dbReference>
<keyword evidence="2 4" id="KW-0863">Zinc-finger</keyword>
<dbReference type="GO" id="GO:0016567">
    <property type="term" value="P:protein ubiquitination"/>
    <property type="evidence" value="ECO:0007669"/>
    <property type="project" value="InterPro"/>
</dbReference>
<keyword evidence="9" id="KW-1185">Reference proteome</keyword>
<keyword evidence="6" id="KW-1133">Transmembrane helix</keyword>
<dbReference type="PANTHER" id="PTHR15302:SF0">
    <property type="entry name" value="E3 UBIQUITIN-PROTEIN LIGASE RNF103"/>
    <property type="match status" value="1"/>
</dbReference>
<proteinExistence type="predicted"/>
<accession>A0AAV9ID65</accession>
<dbReference type="SMART" id="SM00184">
    <property type="entry name" value="RING"/>
    <property type="match status" value="1"/>
</dbReference>
<dbReference type="InterPro" id="IPR013083">
    <property type="entry name" value="Znf_RING/FYVE/PHD"/>
</dbReference>
<comment type="caution">
    <text evidence="8">The sequence shown here is derived from an EMBL/GenBank/DDBJ whole genome shotgun (WGS) entry which is preliminary data.</text>
</comment>
<evidence type="ECO:0000313" key="8">
    <source>
        <dbReference type="EMBL" id="KAK4525420.1"/>
    </source>
</evidence>
<feature type="region of interest" description="Disordered" evidence="5">
    <location>
        <begin position="227"/>
        <end position="253"/>
    </location>
</feature>
<dbReference type="GO" id="GO:0036503">
    <property type="term" value="P:ERAD pathway"/>
    <property type="evidence" value="ECO:0007669"/>
    <property type="project" value="TreeGrafter"/>
</dbReference>
<dbReference type="Gene3D" id="3.30.40.10">
    <property type="entry name" value="Zinc/RING finger domain, C3HC4 (zinc finger)"/>
    <property type="match status" value="1"/>
</dbReference>
<gene>
    <name evidence="8" type="ORF">GAYE_SCF12G3328</name>
</gene>
<feature type="compositionally biased region" description="Polar residues" evidence="5">
    <location>
        <begin position="237"/>
        <end position="252"/>
    </location>
</feature>
<evidence type="ECO:0000313" key="9">
    <source>
        <dbReference type="Proteomes" id="UP001300502"/>
    </source>
</evidence>
<evidence type="ECO:0000256" key="3">
    <source>
        <dbReference type="ARBA" id="ARBA00022833"/>
    </source>
</evidence>
<keyword evidence="6" id="KW-0472">Membrane</keyword>
<organism evidence="8 9">
    <name type="scientific">Galdieria yellowstonensis</name>
    <dbReference type="NCBI Taxonomy" id="3028027"/>
    <lineage>
        <taxon>Eukaryota</taxon>
        <taxon>Rhodophyta</taxon>
        <taxon>Bangiophyceae</taxon>
        <taxon>Galdieriales</taxon>
        <taxon>Galdieriaceae</taxon>
        <taxon>Galdieria</taxon>
    </lineage>
</organism>
<sequence length="328" mass="37369">MSANASPAEIILACFCVSIAAMILTGIGCSINNHIRRRRGLRGLWESPPNRRALGRRTLSRASRRREKGLSAYEVEIYCPEIIYKGPLEPPLLFWEEDDQVFTPTQVEEKYMFDPPPPVATKSNHLVSEDKAVVASKHEKPNSSEWSEEDAETTSALPQHVNYYFLGQHILPDGVCAVCLETVEKDCHLRLLPCGHAFHVQCITHWLSYGTRCPLCNEMVRLSDRNRTRSGSHQRLHSVQVTQNNDSSSSPRTLPLFMAVGSTTTRQVNEERMESIQEHKTISKEVVMQSFERIRLRLYERYLGRQQQKTQSPVEESLNEVVVHEGTL</sequence>
<dbReference type="PANTHER" id="PTHR15302">
    <property type="entry name" value="E3 UBIQUITIN-PROTEIN LIGASE RNF103"/>
    <property type="match status" value="1"/>
</dbReference>
<evidence type="ECO:0000256" key="1">
    <source>
        <dbReference type="ARBA" id="ARBA00022723"/>
    </source>
</evidence>
<reference evidence="8 9" key="1">
    <citation type="submission" date="2022-07" db="EMBL/GenBank/DDBJ databases">
        <title>Genome-wide signatures of adaptation to extreme environments.</title>
        <authorList>
            <person name="Cho C.H."/>
            <person name="Yoon H.S."/>
        </authorList>
    </citation>
    <scope>NUCLEOTIDE SEQUENCE [LARGE SCALE GENOMIC DNA]</scope>
    <source>
        <strain evidence="8 9">108.79 E11</strain>
    </source>
</reference>
<dbReference type="Pfam" id="PF13639">
    <property type="entry name" value="zf-RING_2"/>
    <property type="match status" value="1"/>
</dbReference>
<keyword evidence="3" id="KW-0862">Zinc</keyword>
<dbReference type="GO" id="GO:0005783">
    <property type="term" value="C:endoplasmic reticulum"/>
    <property type="evidence" value="ECO:0007669"/>
    <property type="project" value="TreeGrafter"/>
</dbReference>
<keyword evidence="6" id="KW-0812">Transmembrane</keyword>
<dbReference type="PROSITE" id="PS50089">
    <property type="entry name" value="ZF_RING_2"/>
    <property type="match status" value="1"/>
</dbReference>
<dbReference type="Proteomes" id="UP001300502">
    <property type="component" value="Unassembled WGS sequence"/>
</dbReference>
<protein>
    <recommendedName>
        <fullName evidence="7">RING-type domain-containing protein</fullName>
    </recommendedName>
</protein>
<dbReference type="AlphaFoldDB" id="A0AAV9ID65"/>
<dbReference type="GO" id="GO:0004842">
    <property type="term" value="F:ubiquitin-protein transferase activity"/>
    <property type="evidence" value="ECO:0007669"/>
    <property type="project" value="InterPro"/>
</dbReference>
<dbReference type="InterPro" id="IPR011016">
    <property type="entry name" value="Znf_RING-CH"/>
</dbReference>
<evidence type="ECO:0000256" key="5">
    <source>
        <dbReference type="SAM" id="MobiDB-lite"/>
    </source>
</evidence>
<dbReference type="SMART" id="SM00744">
    <property type="entry name" value="RINGv"/>
    <property type="match status" value="1"/>
</dbReference>
<feature type="domain" description="RING-type" evidence="7">
    <location>
        <begin position="176"/>
        <end position="217"/>
    </location>
</feature>
<name>A0AAV9ID65_9RHOD</name>
<dbReference type="CDD" id="cd16473">
    <property type="entry name" value="RING-H2_RNF103"/>
    <property type="match status" value="1"/>
</dbReference>
<dbReference type="EMBL" id="JANCYU010000030">
    <property type="protein sequence ID" value="KAK4525420.1"/>
    <property type="molecule type" value="Genomic_DNA"/>
</dbReference>
<evidence type="ECO:0000256" key="6">
    <source>
        <dbReference type="SAM" id="Phobius"/>
    </source>
</evidence>
<dbReference type="InterPro" id="IPR001841">
    <property type="entry name" value="Znf_RING"/>
</dbReference>
<dbReference type="InterPro" id="IPR042494">
    <property type="entry name" value="RNF103"/>
</dbReference>
<feature type="transmembrane region" description="Helical" evidence="6">
    <location>
        <begin position="6"/>
        <end position="29"/>
    </location>
</feature>
<dbReference type="GO" id="GO:0008270">
    <property type="term" value="F:zinc ion binding"/>
    <property type="evidence" value="ECO:0007669"/>
    <property type="project" value="UniProtKB-KW"/>
</dbReference>
<evidence type="ECO:0000256" key="4">
    <source>
        <dbReference type="PROSITE-ProRule" id="PRU00175"/>
    </source>
</evidence>
<evidence type="ECO:0000259" key="7">
    <source>
        <dbReference type="PROSITE" id="PS50089"/>
    </source>
</evidence>
<evidence type="ECO:0000256" key="2">
    <source>
        <dbReference type="ARBA" id="ARBA00022771"/>
    </source>
</evidence>
<keyword evidence="1" id="KW-0479">Metal-binding</keyword>